<evidence type="ECO:0000256" key="2">
    <source>
        <dbReference type="ARBA" id="ARBA00022670"/>
    </source>
</evidence>
<reference evidence="9 10" key="1">
    <citation type="submission" date="2022-11" db="EMBL/GenBank/DDBJ databases">
        <title>Minimal conservation of predation-associated metabolite biosynthetic gene clusters underscores biosynthetic potential of Myxococcota including descriptions for ten novel species: Archangium lansinium sp. nov., Myxococcus landrumus sp. nov., Nannocystis bai.</title>
        <authorList>
            <person name="Ahearne A."/>
            <person name="Stevens C."/>
            <person name="Dowd S."/>
        </authorList>
    </citation>
    <scope>NUCLEOTIDE SEQUENCE [LARGE SCALE GENOMIC DNA]</scope>
    <source>
        <strain evidence="9 10">NCWAL01</strain>
    </source>
</reference>
<dbReference type="InterPro" id="IPR015500">
    <property type="entry name" value="Peptidase_S8_subtilisin-rel"/>
</dbReference>
<proteinExistence type="inferred from homology"/>
<evidence type="ECO:0000313" key="9">
    <source>
        <dbReference type="EMBL" id="MDC0710348.1"/>
    </source>
</evidence>
<feature type="region of interest" description="Disordered" evidence="7">
    <location>
        <begin position="258"/>
        <end position="290"/>
    </location>
</feature>
<dbReference type="Proteomes" id="UP001221838">
    <property type="component" value="Unassembled WGS sequence"/>
</dbReference>
<dbReference type="InterPro" id="IPR034176">
    <property type="entry name" value="Peptidases_S8_13"/>
</dbReference>
<evidence type="ECO:0000313" key="10">
    <source>
        <dbReference type="Proteomes" id="UP001221838"/>
    </source>
</evidence>
<keyword evidence="10" id="KW-1185">Reference proteome</keyword>
<feature type="active site" description="Charge relay system" evidence="5">
    <location>
        <position position="466"/>
    </location>
</feature>
<dbReference type="PANTHER" id="PTHR43806:SF11">
    <property type="entry name" value="CEREVISIN-RELATED"/>
    <property type="match status" value="1"/>
</dbReference>
<keyword evidence="3 5" id="KW-0378">Hydrolase</keyword>
<dbReference type="PROSITE" id="PS51892">
    <property type="entry name" value="SUBTILASE"/>
    <property type="match status" value="1"/>
</dbReference>
<dbReference type="InterPro" id="IPR023827">
    <property type="entry name" value="Peptidase_S8_Asp-AS"/>
</dbReference>
<evidence type="ECO:0000256" key="6">
    <source>
        <dbReference type="RuleBase" id="RU003355"/>
    </source>
</evidence>
<dbReference type="PROSITE" id="PS00138">
    <property type="entry name" value="SUBTILASE_SER"/>
    <property type="match status" value="1"/>
</dbReference>
<feature type="active site" description="Charge relay system" evidence="5">
    <location>
        <position position="286"/>
    </location>
</feature>
<evidence type="ECO:0000256" key="7">
    <source>
        <dbReference type="SAM" id="MobiDB-lite"/>
    </source>
</evidence>
<evidence type="ECO:0000256" key="5">
    <source>
        <dbReference type="PROSITE-ProRule" id="PRU01240"/>
    </source>
</evidence>
<protein>
    <submittedName>
        <fullName evidence="9">S8 family peptidase</fullName>
    </submittedName>
</protein>
<gene>
    <name evidence="9" type="ORF">POL68_17865</name>
</gene>
<dbReference type="PROSITE" id="PS00136">
    <property type="entry name" value="SUBTILASE_ASP"/>
    <property type="match status" value="1"/>
</dbReference>
<dbReference type="EMBL" id="JAQNDM010000002">
    <property type="protein sequence ID" value="MDC0710348.1"/>
    <property type="molecule type" value="Genomic_DNA"/>
</dbReference>
<keyword evidence="2 5" id="KW-0645">Protease</keyword>
<feature type="region of interest" description="Disordered" evidence="7">
    <location>
        <begin position="16"/>
        <end position="61"/>
    </location>
</feature>
<keyword evidence="4 5" id="KW-0720">Serine protease</keyword>
<feature type="active site" description="Charge relay system" evidence="5">
    <location>
        <position position="235"/>
    </location>
</feature>
<dbReference type="Gene3D" id="3.40.50.200">
    <property type="entry name" value="Peptidase S8/S53 domain"/>
    <property type="match status" value="1"/>
</dbReference>
<organism evidence="9 10">
    <name type="scientific">Stigmatella ashevillensis</name>
    <dbReference type="NCBI Taxonomy" id="2995309"/>
    <lineage>
        <taxon>Bacteria</taxon>
        <taxon>Pseudomonadati</taxon>
        <taxon>Myxococcota</taxon>
        <taxon>Myxococcia</taxon>
        <taxon>Myxococcales</taxon>
        <taxon>Cystobacterineae</taxon>
        <taxon>Archangiaceae</taxon>
        <taxon>Stigmatella</taxon>
    </lineage>
</organism>
<dbReference type="InterPro" id="IPR022398">
    <property type="entry name" value="Peptidase_S8_His-AS"/>
</dbReference>
<dbReference type="PROSITE" id="PS51257">
    <property type="entry name" value="PROKAR_LIPOPROTEIN"/>
    <property type="match status" value="1"/>
</dbReference>
<dbReference type="PRINTS" id="PR00723">
    <property type="entry name" value="SUBTILISIN"/>
</dbReference>
<dbReference type="PROSITE" id="PS00137">
    <property type="entry name" value="SUBTILASE_HIS"/>
    <property type="match status" value="1"/>
</dbReference>
<name>A0ABT5D9K2_9BACT</name>
<evidence type="ECO:0000256" key="3">
    <source>
        <dbReference type="ARBA" id="ARBA00022801"/>
    </source>
</evidence>
<dbReference type="Pfam" id="PF00082">
    <property type="entry name" value="Peptidase_S8"/>
    <property type="match status" value="1"/>
</dbReference>
<accession>A0ABT5D9K2</accession>
<feature type="domain" description="Peptidase S8/S53" evidence="8">
    <location>
        <begin position="229"/>
        <end position="512"/>
    </location>
</feature>
<dbReference type="PANTHER" id="PTHR43806">
    <property type="entry name" value="PEPTIDASE S8"/>
    <property type="match status" value="1"/>
</dbReference>
<comment type="similarity">
    <text evidence="1 5 6">Belongs to the peptidase S8 family.</text>
</comment>
<feature type="compositionally biased region" description="Low complexity" evidence="7">
    <location>
        <begin position="42"/>
        <end position="51"/>
    </location>
</feature>
<dbReference type="CDD" id="cd07496">
    <property type="entry name" value="Peptidases_S8_13"/>
    <property type="match status" value="1"/>
</dbReference>
<dbReference type="InterPro" id="IPR023828">
    <property type="entry name" value="Peptidase_S8_Ser-AS"/>
</dbReference>
<evidence type="ECO:0000256" key="1">
    <source>
        <dbReference type="ARBA" id="ARBA00011073"/>
    </source>
</evidence>
<dbReference type="InterPro" id="IPR000209">
    <property type="entry name" value="Peptidase_S8/S53_dom"/>
</dbReference>
<dbReference type="RefSeq" id="WP_272139723.1">
    <property type="nucleotide sequence ID" value="NZ_JAQNDM010000002.1"/>
</dbReference>
<sequence length="837" mass="87072">MRRLLVLGLLFLTACEDSGSGPDDPPSSRKGRIQGQLSPFQGSSSSVGGASQRPSALQGEQARKLEQAFSRAFAQKKQQRKAAEQGLTDAGLPILMPPAGAKALARLPQEEPSLEGEMIVRFEEAGLDAETALERVQRPGYRAVHKGYSSEYLHVIAYEPLDGHVTTLAETGRLVAQVEKMAGVRFAEKNLRMHAFKTPNDKGYALQWHYSSLNLSSAWDVVTNEATPVVVAVVDTGIRSHPDLQGVLLPGYDMISDASNAGDKNGRDNDPTDEGGDEPGGGSSFHGTHVAGTIGAATNNQSGVAGVSWGAKIVPVRALGRLGGSSADIVAAMAWAAGGTVTGVPANPNPAKVVNLSLGGAAPPQKAYQDVIDAFPNTIFVIAAGNENVDATGTTPCNQQNVICVGSTNFAGKRSSFSNFGTPVDVMASGGEMREDLNGDGYADGVLSTSFDEDGNPAYVFNQGTSMASPHVAGVVALLARHTPGVTRAQAESLLKTTAGASSQCNEGCGAGLVNALAALKKLQGGTQNDPPKLGVTTSQLSFLGSGSQQLVISNLGGGTLQAVVTASGTQASAVSLSPGSVSVPAYGSSVVTVTVNAAGLANGEYSAMLSLAGSTGAGTASVAVKIRVGVREDKNAFIGFAWQDTFGDWQVDDDAVVEVLASRNYQYSLDLDPHEYYALATIDDDENGEFFEDSDRTGFWRNVDSFEGIPLAAKQTVTGISFDLVPLAPIDDDPEPVVGAPCSSNSDCLNGARCNLDYLGGYCTFACDSRQPCPVGSKCFNNSCLATCTGPSAGQSTCRTDYVCYDDNTGVGLCLPDCREQANICRTSCDSRGYCQ</sequence>
<evidence type="ECO:0000259" key="8">
    <source>
        <dbReference type="Pfam" id="PF00082"/>
    </source>
</evidence>
<evidence type="ECO:0000256" key="4">
    <source>
        <dbReference type="ARBA" id="ARBA00022825"/>
    </source>
</evidence>
<dbReference type="InterPro" id="IPR036852">
    <property type="entry name" value="Peptidase_S8/S53_dom_sf"/>
</dbReference>
<dbReference type="SUPFAM" id="SSF52743">
    <property type="entry name" value="Subtilisin-like"/>
    <property type="match status" value="1"/>
</dbReference>
<comment type="caution">
    <text evidence="9">The sequence shown here is derived from an EMBL/GenBank/DDBJ whole genome shotgun (WGS) entry which is preliminary data.</text>
</comment>
<dbReference type="InterPro" id="IPR050131">
    <property type="entry name" value="Peptidase_S8_subtilisin-like"/>
</dbReference>